<dbReference type="InParanoid" id="M1E0I4"/>
<dbReference type="GO" id="GO:0009579">
    <property type="term" value="C:thylakoid"/>
    <property type="evidence" value="ECO:0000318"/>
    <property type="project" value="GO_Central"/>
</dbReference>
<evidence type="ECO:0000259" key="1">
    <source>
        <dbReference type="Pfam" id="PF20167"/>
    </source>
</evidence>
<dbReference type="EnsemblPlants" id="PGSC0003DMT400097386">
    <property type="protein sequence ID" value="PGSC0003DMT400097386"/>
    <property type="gene ID" value="PGSC0003DMG400046957"/>
</dbReference>
<keyword evidence="3" id="KW-1185">Reference proteome</keyword>
<organism evidence="2 3">
    <name type="scientific">Solanum tuberosum</name>
    <name type="common">Potato</name>
    <dbReference type="NCBI Taxonomy" id="4113"/>
    <lineage>
        <taxon>Eukaryota</taxon>
        <taxon>Viridiplantae</taxon>
        <taxon>Streptophyta</taxon>
        <taxon>Embryophyta</taxon>
        <taxon>Tracheophyta</taxon>
        <taxon>Spermatophyta</taxon>
        <taxon>Magnoliopsida</taxon>
        <taxon>eudicotyledons</taxon>
        <taxon>Gunneridae</taxon>
        <taxon>Pentapetalae</taxon>
        <taxon>asterids</taxon>
        <taxon>lamiids</taxon>
        <taxon>Solanales</taxon>
        <taxon>Solanaceae</taxon>
        <taxon>Solanoideae</taxon>
        <taxon>Solaneae</taxon>
        <taxon>Solanum</taxon>
    </lineage>
</organism>
<proteinExistence type="predicted"/>
<evidence type="ECO:0000313" key="3">
    <source>
        <dbReference type="Proteomes" id="UP000011115"/>
    </source>
</evidence>
<dbReference type="PANTHER" id="PTHR33180">
    <property type="entry name" value="PHOTOSYSTEM II CP43 REACTION CENTER PROTEIN"/>
    <property type="match status" value="1"/>
</dbReference>
<evidence type="ECO:0000313" key="2">
    <source>
        <dbReference type="EnsemblPlants" id="PGSC0003DMT400097386"/>
    </source>
</evidence>
<dbReference type="Pfam" id="PF20167">
    <property type="entry name" value="Transposase_32"/>
    <property type="match status" value="1"/>
</dbReference>
<name>M1E0I4_SOLTU</name>
<reference evidence="2" key="2">
    <citation type="submission" date="2015-06" db="UniProtKB">
        <authorList>
            <consortium name="EnsemblPlants"/>
        </authorList>
    </citation>
    <scope>IDENTIFICATION</scope>
    <source>
        <strain evidence="2">DM1-3 516 R44</strain>
    </source>
</reference>
<sequence>MSIDGVIDRYLELIECLKYYKFQIFTKPRGSYIPSSVREFYNALVPHRKSLVASFKAVVYVVVRGRNVACNSEVINTALCMSDKINDHFQHLIRTEKLDAMKKWLSALISDDNALKWLAEDVSIEKKYLNVAARYWFRFISSTIMPSQNESIILLAKATCLGCIMEKSKINLGMIIAFEIYMRAKES</sequence>
<dbReference type="GO" id="GO:0009523">
    <property type="term" value="C:photosystem II"/>
    <property type="evidence" value="ECO:0000318"/>
    <property type="project" value="GO_Central"/>
</dbReference>
<dbReference type="Proteomes" id="UP000011115">
    <property type="component" value="Unassembled WGS sequence"/>
</dbReference>
<dbReference type="HOGENOM" id="CLU_029307_1_4_1"/>
<dbReference type="InterPro" id="IPR046796">
    <property type="entry name" value="Transposase_32_dom"/>
</dbReference>
<accession>M1E0I4</accession>
<dbReference type="Gramene" id="PGSC0003DMT400097386">
    <property type="protein sequence ID" value="PGSC0003DMT400097386"/>
    <property type="gene ID" value="PGSC0003DMG400046957"/>
</dbReference>
<feature type="domain" description="Putative plant transposon protein" evidence="1">
    <location>
        <begin position="20"/>
        <end position="185"/>
    </location>
</feature>
<dbReference type="PANTHER" id="PTHR33180:SF31">
    <property type="entry name" value="POLYPROTEIN PROTEIN"/>
    <property type="match status" value="1"/>
</dbReference>
<dbReference type="AlphaFoldDB" id="M1E0I4"/>
<reference evidence="3" key="1">
    <citation type="journal article" date="2011" name="Nature">
        <title>Genome sequence and analysis of the tuber crop potato.</title>
        <authorList>
            <consortium name="The Potato Genome Sequencing Consortium"/>
        </authorList>
    </citation>
    <scope>NUCLEOTIDE SEQUENCE [LARGE SCALE GENOMIC DNA]</scope>
    <source>
        <strain evidence="3">cv. DM1-3 516 R44</strain>
    </source>
</reference>
<dbReference type="PaxDb" id="4113-PGSC0003DMT400097386"/>
<protein>
    <recommendedName>
        <fullName evidence="1">Putative plant transposon protein domain-containing protein</fullName>
    </recommendedName>
</protein>